<feature type="domain" description="Peptidase M56" evidence="3">
    <location>
        <begin position="161"/>
        <end position="260"/>
    </location>
</feature>
<dbReference type="OrthoDB" id="9805070at2"/>
<feature type="transmembrane region" description="Helical" evidence="1">
    <location>
        <begin position="295"/>
        <end position="315"/>
    </location>
</feature>
<sequence>MTLSLSPSALFVLMVLCVPFLWSGLVALLRRICAGETSLSDQQERAVLVLMVLPVLCGLAVVFLPELMPHIPSPLPPMGEPQHIGGLGVVVAEEAAAPGFNLMPWVWATLILFYLAGAALGLGRFARGYVRMREILRHSIGRDAVGDVRLTGAPVSPFATPCGRVILPSAYSKTASEEETALIIAHERAHIARRDPFWFLILAAADAVFWFNPFIRVQTSHCRLAAELDCDARVLGAAPQMRKAYAATLIRVLKHTAGAAPTCAPAVLSPRTKGDIRVRLGDIMQPKPRRRNRRATAVLAALGLVLAPLSAWQIAHAAEVNFTVRPVEGHMSSPYGERVHPINKKPKMHKGTDIAAPLGTPVYAPASGKVLRVTLSDAGYGNMLELDHGDGVITRYAQLDTIVADGKATVRAGELIARVGASGQATGPHLHLEVIVNGEHVDPATVLDLPGPKVKPHKD</sequence>
<reference evidence="4 5" key="1">
    <citation type="submission" date="2018-08" db="EMBL/GenBank/DDBJ databases">
        <title>Parvularcula sp. SM1705, isolated from surface water of the South Sea China.</title>
        <authorList>
            <person name="Sun L."/>
        </authorList>
    </citation>
    <scope>NUCLEOTIDE SEQUENCE [LARGE SCALE GENOMIC DNA]</scope>
    <source>
        <strain evidence="4 5">SM1705</strain>
    </source>
</reference>
<evidence type="ECO:0008006" key="6">
    <source>
        <dbReference type="Google" id="ProtNLM"/>
    </source>
</evidence>
<dbReference type="Proteomes" id="UP000264589">
    <property type="component" value="Unassembled WGS sequence"/>
</dbReference>
<feature type="transmembrane region" description="Helical" evidence="1">
    <location>
        <begin position="48"/>
        <end position="68"/>
    </location>
</feature>
<proteinExistence type="predicted"/>
<dbReference type="InParanoid" id="A0A371RIJ0"/>
<accession>A0A371RIJ0</accession>
<dbReference type="Pfam" id="PF01551">
    <property type="entry name" value="Peptidase_M23"/>
    <property type="match status" value="1"/>
</dbReference>
<dbReference type="PANTHER" id="PTHR21666:SF270">
    <property type="entry name" value="MUREIN HYDROLASE ACTIVATOR ENVC"/>
    <property type="match status" value="1"/>
</dbReference>
<protein>
    <recommendedName>
        <fullName evidence="6">Peptidase M23 domain-containing protein</fullName>
    </recommendedName>
</protein>
<dbReference type="InterPro" id="IPR008756">
    <property type="entry name" value="Peptidase_M56"/>
</dbReference>
<dbReference type="SUPFAM" id="SSF51261">
    <property type="entry name" value="Duplicated hybrid motif"/>
    <property type="match status" value="1"/>
</dbReference>
<evidence type="ECO:0000256" key="1">
    <source>
        <dbReference type="SAM" id="Phobius"/>
    </source>
</evidence>
<dbReference type="RefSeq" id="WP_116391894.1">
    <property type="nucleotide sequence ID" value="NZ_QUQO01000001.1"/>
</dbReference>
<dbReference type="CDD" id="cd07341">
    <property type="entry name" value="M56_BlaR1_MecR1_like"/>
    <property type="match status" value="1"/>
</dbReference>
<keyword evidence="1" id="KW-0472">Membrane</keyword>
<keyword evidence="1" id="KW-1133">Transmembrane helix</keyword>
<comment type="caution">
    <text evidence="4">The sequence shown here is derived from an EMBL/GenBank/DDBJ whole genome shotgun (WGS) entry which is preliminary data.</text>
</comment>
<dbReference type="AlphaFoldDB" id="A0A371RIJ0"/>
<evidence type="ECO:0000259" key="3">
    <source>
        <dbReference type="Pfam" id="PF05569"/>
    </source>
</evidence>
<gene>
    <name evidence="4" type="ORF">DX908_08330</name>
</gene>
<dbReference type="PANTHER" id="PTHR21666">
    <property type="entry name" value="PEPTIDASE-RELATED"/>
    <property type="match status" value="1"/>
</dbReference>
<dbReference type="Gene3D" id="2.70.70.10">
    <property type="entry name" value="Glucose Permease (Domain IIA)"/>
    <property type="match status" value="1"/>
</dbReference>
<dbReference type="InterPro" id="IPR011055">
    <property type="entry name" value="Dup_hybrid_motif"/>
</dbReference>
<keyword evidence="5" id="KW-1185">Reference proteome</keyword>
<evidence type="ECO:0000313" key="5">
    <source>
        <dbReference type="Proteomes" id="UP000264589"/>
    </source>
</evidence>
<dbReference type="InterPro" id="IPR050570">
    <property type="entry name" value="Cell_wall_metabolism_enzyme"/>
</dbReference>
<organism evidence="4 5">
    <name type="scientific">Parvularcula marina</name>
    <dbReference type="NCBI Taxonomy" id="2292771"/>
    <lineage>
        <taxon>Bacteria</taxon>
        <taxon>Pseudomonadati</taxon>
        <taxon>Pseudomonadota</taxon>
        <taxon>Alphaproteobacteria</taxon>
        <taxon>Parvularculales</taxon>
        <taxon>Parvularculaceae</taxon>
        <taxon>Parvularcula</taxon>
    </lineage>
</organism>
<dbReference type="InterPro" id="IPR016047">
    <property type="entry name" value="M23ase_b-sheet_dom"/>
</dbReference>
<keyword evidence="1" id="KW-0812">Transmembrane</keyword>
<name>A0A371RIJ0_9PROT</name>
<feature type="transmembrane region" description="Helical" evidence="1">
    <location>
        <begin position="6"/>
        <end position="28"/>
    </location>
</feature>
<feature type="domain" description="M23ase beta-sheet core" evidence="2">
    <location>
        <begin position="347"/>
        <end position="443"/>
    </location>
</feature>
<dbReference type="Pfam" id="PF05569">
    <property type="entry name" value="Peptidase_M56"/>
    <property type="match status" value="1"/>
</dbReference>
<dbReference type="EMBL" id="QUQO01000001">
    <property type="protein sequence ID" value="RFB05262.1"/>
    <property type="molecule type" value="Genomic_DNA"/>
</dbReference>
<feature type="transmembrane region" description="Helical" evidence="1">
    <location>
        <begin position="105"/>
        <end position="126"/>
    </location>
</feature>
<evidence type="ECO:0000259" key="2">
    <source>
        <dbReference type="Pfam" id="PF01551"/>
    </source>
</evidence>
<evidence type="ECO:0000313" key="4">
    <source>
        <dbReference type="EMBL" id="RFB05262.1"/>
    </source>
</evidence>
<dbReference type="CDD" id="cd12797">
    <property type="entry name" value="M23_peptidase"/>
    <property type="match status" value="1"/>
</dbReference>
<dbReference type="GO" id="GO:0004222">
    <property type="term" value="F:metalloendopeptidase activity"/>
    <property type="evidence" value="ECO:0007669"/>
    <property type="project" value="TreeGrafter"/>
</dbReference>